<dbReference type="AlphaFoldDB" id="A0A6P0GMV9"/>
<organism evidence="2 3">
    <name type="scientific">Geodermatophilus normandii</name>
    <dbReference type="NCBI Taxonomy" id="1137989"/>
    <lineage>
        <taxon>Bacteria</taxon>
        <taxon>Bacillati</taxon>
        <taxon>Actinomycetota</taxon>
        <taxon>Actinomycetes</taxon>
        <taxon>Geodermatophilales</taxon>
        <taxon>Geodermatophilaceae</taxon>
        <taxon>Geodermatophilus</taxon>
    </lineage>
</organism>
<feature type="compositionally biased region" description="Low complexity" evidence="1">
    <location>
        <begin position="105"/>
        <end position="118"/>
    </location>
</feature>
<protein>
    <submittedName>
        <fullName evidence="2">8-amino-7-oxononanoate synthase</fullName>
    </submittedName>
</protein>
<name>A0A6P0GMV9_9ACTN</name>
<dbReference type="RefSeq" id="WP_163478435.1">
    <property type="nucleotide sequence ID" value="NZ_JAAGWE010000037.1"/>
</dbReference>
<gene>
    <name evidence="2" type="ORF">GCU54_20380</name>
</gene>
<evidence type="ECO:0000313" key="2">
    <source>
        <dbReference type="EMBL" id="NEM08332.1"/>
    </source>
</evidence>
<comment type="caution">
    <text evidence="2">The sequence shown here is derived from an EMBL/GenBank/DDBJ whole genome shotgun (WGS) entry which is preliminary data.</text>
</comment>
<feature type="region of interest" description="Disordered" evidence="1">
    <location>
        <begin position="76"/>
        <end position="118"/>
    </location>
</feature>
<accession>A0A6P0GMV9</accession>
<dbReference type="EMBL" id="JAAGWE010000037">
    <property type="protein sequence ID" value="NEM08332.1"/>
    <property type="molecule type" value="Genomic_DNA"/>
</dbReference>
<evidence type="ECO:0000256" key="1">
    <source>
        <dbReference type="SAM" id="MobiDB-lite"/>
    </source>
</evidence>
<proteinExistence type="predicted"/>
<sequence length="645" mass="72298">MSTFRIHASFTETVPAGTAVWFRAHDPGVGAALVERYRLRWEVTGPFPWEAMTQAGLQDQADPALFTMDTDGFRPGAYDVTCRRTPRSKDPQGQQPTGDGDGEKAPIGPRAAGAAGDADAPVDLLAAADRSTLTRAVRAEAVVGGDRDPDGDPDLAVFRLRVVAPTGSVNQDGVVPVSLQRTATIPTSDQVLWMIIRNRTEAISFSRYKEFIDSVMCGGTAAVRGGREPLQFRGTGAYDLLCRATDAFLMQEMGVITDEVVTGRARMGATDDSPGWVEITGLTPEELAFRESTRLGFRPSKQQIAEMREHYFEQLRQESGPVLPYLNTIQERLGDIPLKGAMEVPANCYGILRSRISDPLSIELIWSYWHEEAMLVQAMYTILARFQNRALRHGPDPLARLDIDPLRPLGNLIWGWAQDEHSRLTVVRRSAEYEHEYGLRLTGQALQPPVQAVDRRHKFLGAFHNLLFLAHVFFKEDDDTTVIADGFPVLNALRETHLLLAEGAHNQYGDLPSTARAEMLVMEWLLSRPEMREFLGGRVMVPYPEPWMDRVDSLKAMQRWTDVSVTHFRDLGVYGEQILLSIRFGDWSDVNDPQQASNWARYWRPEMQRYVHAYRAATGVDLTSRVDATVPTLLLRRRLAAQRRG</sequence>
<dbReference type="Proteomes" id="UP000471126">
    <property type="component" value="Unassembled WGS sequence"/>
</dbReference>
<reference evidence="2 3" key="1">
    <citation type="submission" date="2019-12" db="EMBL/GenBank/DDBJ databases">
        <title>WGS of CPCC 203550 I12A-02606.</title>
        <authorList>
            <person name="Jiang Z."/>
        </authorList>
    </citation>
    <scope>NUCLEOTIDE SEQUENCE [LARGE SCALE GENOMIC DNA]</scope>
    <source>
        <strain evidence="2 3">I12A-02606</strain>
    </source>
</reference>
<evidence type="ECO:0000313" key="3">
    <source>
        <dbReference type="Proteomes" id="UP000471126"/>
    </source>
</evidence>